<dbReference type="Proteomes" id="UP000007303">
    <property type="component" value="Unassembled WGS sequence"/>
</dbReference>
<dbReference type="HOGENOM" id="CLU_003751_1_0_1"/>
<reference evidence="19" key="3">
    <citation type="submission" date="2025-09" db="UniProtKB">
        <authorList>
            <consortium name="Ensembl"/>
        </authorList>
    </citation>
    <scope>IDENTIFICATION</scope>
</reference>
<dbReference type="GO" id="GO:0005886">
    <property type="term" value="C:plasma membrane"/>
    <property type="evidence" value="ECO:0007669"/>
    <property type="project" value="UniProtKB-SubCell"/>
</dbReference>
<keyword evidence="10" id="KW-1015">Disulfide bond</keyword>
<reference evidence="19" key="2">
    <citation type="submission" date="2025-08" db="UniProtKB">
        <authorList>
            <consortium name="Ensembl"/>
        </authorList>
    </citation>
    <scope>IDENTIFICATION</scope>
</reference>
<dbReference type="PROSITE" id="PS50092">
    <property type="entry name" value="TSP1"/>
    <property type="match status" value="4"/>
</dbReference>
<evidence type="ECO:0000256" key="4">
    <source>
        <dbReference type="ARBA" id="ARBA00022692"/>
    </source>
</evidence>
<proteinExistence type="predicted"/>
<feature type="compositionally biased region" description="Polar residues" evidence="14">
    <location>
        <begin position="1375"/>
        <end position="1386"/>
    </location>
</feature>
<dbReference type="GO" id="GO:0007166">
    <property type="term" value="P:cell surface receptor signaling pathway"/>
    <property type="evidence" value="ECO:0007669"/>
    <property type="project" value="InterPro"/>
</dbReference>
<keyword evidence="20" id="KW-1185">Reference proteome</keyword>
<dbReference type="Pfam" id="PF00002">
    <property type="entry name" value="7tm_2"/>
    <property type="match status" value="1"/>
</dbReference>
<dbReference type="Gene3D" id="1.25.40.610">
    <property type="match status" value="1"/>
</dbReference>
<feature type="region of interest" description="Disordered" evidence="14">
    <location>
        <begin position="1408"/>
        <end position="1464"/>
    </location>
</feature>
<evidence type="ECO:0000256" key="11">
    <source>
        <dbReference type="ARBA" id="ARBA00023170"/>
    </source>
</evidence>
<dbReference type="InterPro" id="IPR046338">
    <property type="entry name" value="GAIN_dom_sf"/>
</dbReference>
<evidence type="ECO:0000256" key="3">
    <source>
        <dbReference type="ARBA" id="ARBA00022553"/>
    </source>
</evidence>
<dbReference type="SMART" id="SM00008">
    <property type="entry name" value="HormR"/>
    <property type="match status" value="1"/>
</dbReference>
<evidence type="ECO:0000259" key="16">
    <source>
        <dbReference type="PROSITE" id="PS50221"/>
    </source>
</evidence>
<dbReference type="GO" id="GO:0007189">
    <property type="term" value="P:adenylate cyclase-activating G protein-coupled receptor signaling pathway"/>
    <property type="evidence" value="ECO:0007669"/>
    <property type="project" value="TreeGrafter"/>
</dbReference>
<dbReference type="Gene3D" id="1.20.1070.10">
    <property type="entry name" value="Rhodopsin 7-helix transmembrane proteins"/>
    <property type="match status" value="1"/>
</dbReference>
<dbReference type="GO" id="GO:0016525">
    <property type="term" value="P:negative regulation of angiogenesis"/>
    <property type="evidence" value="ECO:0007669"/>
    <property type="project" value="InterPro"/>
</dbReference>
<dbReference type="STRING" id="99883.ENSTNIP00000010619"/>
<comment type="subcellular location">
    <subcellularLocation>
        <location evidence="1">Cell membrane</location>
        <topology evidence="1">Multi-pass membrane protein</topology>
    </subcellularLocation>
</comment>
<accession>H3CQT5</accession>
<keyword evidence="2" id="KW-1003">Cell membrane</keyword>
<keyword evidence="9 15" id="KW-0472">Membrane</keyword>
<evidence type="ECO:0000259" key="17">
    <source>
        <dbReference type="PROSITE" id="PS50227"/>
    </source>
</evidence>
<dbReference type="InterPro" id="IPR017981">
    <property type="entry name" value="GPCR_2-like_7TM"/>
</dbReference>
<dbReference type="Gene3D" id="2.60.220.50">
    <property type="match status" value="1"/>
</dbReference>
<keyword evidence="12" id="KW-0325">Glycoprotein</keyword>
<dbReference type="Pfam" id="PF19188">
    <property type="entry name" value="AGRB_N"/>
    <property type="match status" value="1"/>
</dbReference>
<feature type="transmembrane region" description="Helical" evidence="15">
    <location>
        <begin position="924"/>
        <end position="949"/>
    </location>
</feature>
<dbReference type="Gene3D" id="2.20.100.10">
    <property type="entry name" value="Thrombospondin type-1 (TSP1) repeat"/>
    <property type="match status" value="4"/>
</dbReference>
<dbReference type="Pfam" id="PF16489">
    <property type="entry name" value="GAIN"/>
    <property type="match status" value="1"/>
</dbReference>
<feature type="compositionally biased region" description="Basic and acidic residues" evidence="14">
    <location>
        <begin position="1410"/>
        <end position="1428"/>
    </location>
</feature>
<dbReference type="GO" id="GO:0030425">
    <property type="term" value="C:dendrite"/>
    <property type="evidence" value="ECO:0007669"/>
    <property type="project" value="TreeGrafter"/>
</dbReference>
<evidence type="ECO:0000313" key="19">
    <source>
        <dbReference type="Ensembl" id="ENSTNIP00000010619.1"/>
    </source>
</evidence>
<name>H3CQT5_TETNG</name>
<evidence type="ECO:0000256" key="2">
    <source>
        <dbReference type="ARBA" id="ARBA00022475"/>
    </source>
</evidence>
<dbReference type="FunFam" id="1.25.40.610:FF:000004">
    <property type="entry name" value="adhesion G protein-coupled receptor B1"/>
    <property type="match status" value="1"/>
</dbReference>
<dbReference type="SUPFAM" id="SSF82895">
    <property type="entry name" value="TSP-1 type 1 repeat"/>
    <property type="match status" value="4"/>
</dbReference>
<evidence type="ECO:0000259" key="18">
    <source>
        <dbReference type="PROSITE" id="PS50261"/>
    </source>
</evidence>
<dbReference type="PANTHER" id="PTHR12011">
    <property type="entry name" value="ADHESION G-PROTEIN COUPLED RECEPTOR"/>
    <property type="match status" value="1"/>
</dbReference>
<dbReference type="InterPro" id="IPR000832">
    <property type="entry name" value="GPCR_2_secretin-like"/>
</dbReference>
<dbReference type="Pfam" id="PF00090">
    <property type="entry name" value="TSP_1"/>
    <property type="match status" value="4"/>
</dbReference>
<feature type="transmembrane region" description="Helical" evidence="15">
    <location>
        <begin position="970"/>
        <end position="989"/>
    </location>
</feature>
<feature type="transmembrane region" description="Helical" evidence="15">
    <location>
        <begin position="1009"/>
        <end position="1032"/>
    </location>
</feature>
<dbReference type="InterPro" id="IPR043838">
    <property type="entry name" value="AGRB_N"/>
</dbReference>
<evidence type="ECO:0000256" key="12">
    <source>
        <dbReference type="ARBA" id="ARBA00023180"/>
    </source>
</evidence>
<keyword evidence="11" id="KW-0675">Receptor</keyword>
<dbReference type="FunCoup" id="H3CQT5">
    <property type="interactions" value="948"/>
</dbReference>
<dbReference type="OMA" id="SAMPRWG"/>
<dbReference type="PROSITE" id="PS50227">
    <property type="entry name" value="G_PROTEIN_RECEP_F2_3"/>
    <property type="match status" value="1"/>
</dbReference>
<evidence type="ECO:0000256" key="9">
    <source>
        <dbReference type="ARBA" id="ARBA00023136"/>
    </source>
</evidence>
<evidence type="ECO:0000256" key="7">
    <source>
        <dbReference type="ARBA" id="ARBA00022989"/>
    </source>
</evidence>
<sequence length="1500" mass="165066">CSTLIQNRFFGFFLSSSVFPSMPCSWTLQNPDPRRYTVFIKVTKPASDCVPSQLRTFQYDSFLETTRTYLGMESFNEVVNLCNTSTPVAFLEAGKQFLQMRKAPPGAGAGFPPTAGDGEFKTEYLVVGKRNPSEAACQMLCQWLEDCLASSTSSRPCGIMQTPCLCWEPPPQQGGGGEGGGCYRNGLYLENCVPSLEDSANGAHVKAILPTTTFRLMIKAAPRDPFPRQQSEDYGEDEVKSLPPSSLMSQSRPPPHQGQGLLTAEEAEGGWSVWAQWADCSSQCGGGIQTRTRSCRSPPEESSLCEGVVEEGRPCNPQPCTAALIPVNGAWDEWSPWSLCSSTCGRGFRSRTRTCTPPQFGGEPCVGPEKQTKFCNIAVCPVDGVWNEWSSWSSCSASCANGTMQRTRECNGPSYGGSECRGKWLESVHCFLGECPVDGRWQPWSLWSSCSRSCGGGTQQRSRLCYGPFFGGQPCPGEREEVRSCSEKRCPEPHEICSEDNLSSVAWKMTPAGETAAVRCPPNAMGLILRRCALNEEGVAYWEEPTYMKCVSNDYRSIQTLTREHLSKAQRGLVGDGVSEVMTKLKVTSSDGTSYSGDLLAILDVLKNMTEIFRRAYYSPSSADMRNFVQSLSNMLMEENRDRWEEAQLLGPNIRQLFRLVEDFVDVIGLRMKAFQDMYEVTDNLVLSVHKRPVVLTGDINFPMKGWRGMVDWARSSEDRVTLPKNIVSTEQTVITEVDESSTFVSGIVLYRNLGSILALQRNSTVLNSKILSVTIKPSPVLLSAPVVIDFSHLYNGTTNHTCISWDESDRLLLWSSAPLGQLTSSGEQPLPRNSSRRVCWCYLRLLSFSWLVQCDPPVNMEKLQLPSVTLIVGCGVSRSVSSPLIGPFLHRYIRSERSVILINFCLSIISSNALILIGQTQTWNKVLCTLIAAFLHFFFLSSFCWVLTEAWQSYMAVTGRLRNRIIRKRFLCLGWGLPALVVATSVGFTKAKGYGTPSYCWLSLEGGLLYAFVGPAAAVVLVNMVIGILVFNKLVSKDGITDLKLKERAGQMTVPLYNMTLKCAKCGVISSADVSTTATSNAMASLWSSCVVLPLLALTWMSAVLAITDRRSALFQILFAVFDSLEGFVIVMVHCILRREVQEAVKCRVVDRQEDANGDSGGSFQNGHAQLVTDFEKDVDMACRSGLHPLSRRFQPELLLFPPGTTKRLSVQGEEKASSGSLSLQKGSNFNTMPANLAKVHLQNVVDYPSHTLSLRREKATAKGISTELPGAKSIYICDSELFKQLDGGEGGGEGAAKTQGYVLLPGATSSTLKPTKGKEELPQTRLLHLSSSGSAEPGPDKDSPPHLQNLPREPKGAGGASRAEAGNPAVMSKSETVSTLSMSSLERPKSRYAELDFEKIMHTRKRHQEMFQERNKKIQGADKESESPPGSQDEDKQQTPSRKAWEGIRKSHSPPSWVRKDLEPVAASPLELQTVEWEKTSATIPLVGQEIMDLQTEV</sequence>
<keyword evidence="4 15" id="KW-0812">Transmembrane</keyword>
<keyword evidence="7 15" id="KW-1133">Transmembrane helix</keyword>
<feature type="domain" description="G-protein coupled receptors family 2 profile 2" evidence="18">
    <location>
        <begin position="892"/>
        <end position="1139"/>
    </location>
</feature>
<protein>
    <submittedName>
        <fullName evidence="19">Adhesion G protein-coupled receptor B1</fullName>
    </submittedName>
</protein>
<evidence type="ECO:0000256" key="6">
    <source>
        <dbReference type="ARBA" id="ARBA00022737"/>
    </source>
</evidence>
<dbReference type="FunFam" id="2.20.100.10:FF:000003">
    <property type="entry name" value="Adhesion G protein-coupled receptor B2"/>
    <property type="match status" value="1"/>
</dbReference>
<dbReference type="PRINTS" id="PR01705">
    <property type="entry name" value="TSP1REPEAT"/>
</dbReference>
<evidence type="ECO:0000256" key="14">
    <source>
        <dbReference type="SAM" id="MobiDB-lite"/>
    </source>
</evidence>
<dbReference type="GO" id="GO:0014069">
    <property type="term" value="C:postsynaptic density"/>
    <property type="evidence" value="ECO:0007669"/>
    <property type="project" value="TreeGrafter"/>
</dbReference>
<dbReference type="InterPro" id="IPR000884">
    <property type="entry name" value="TSP1_rpt"/>
</dbReference>
<dbReference type="InterPro" id="IPR036445">
    <property type="entry name" value="GPCR_2_extracell_dom_sf"/>
</dbReference>
<dbReference type="Pfam" id="PF02793">
    <property type="entry name" value="HRM"/>
    <property type="match status" value="1"/>
</dbReference>
<dbReference type="GeneTree" id="ENSGT00940000157432"/>
<evidence type="ECO:0000256" key="1">
    <source>
        <dbReference type="ARBA" id="ARBA00004651"/>
    </source>
</evidence>
<dbReference type="PANTHER" id="PTHR12011:SF39">
    <property type="entry name" value="ADHESION G PROTEIN-COUPLED RECEPTOR B1"/>
    <property type="match status" value="1"/>
</dbReference>
<feature type="domain" description="GAIN-B" evidence="16">
    <location>
        <begin position="683"/>
        <end position="859"/>
    </location>
</feature>
<dbReference type="InterPro" id="IPR036383">
    <property type="entry name" value="TSP1_rpt_sf"/>
</dbReference>
<feature type="region of interest" description="Disordered" evidence="14">
    <location>
        <begin position="223"/>
        <end position="261"/>
    </location>
</feature>
<reference evidence="20" key="1">
    <citation type="journal article" date="2004" name="Nature">
        <title>Genome duplication in the teleost fish Tetraodon nigroviridis reveals the early vertebrate proto-karyotype.</title>
        <authorList>
            <person name="Jaillon O."/>
            <person name="Aury J.-M."/>
            <person name="Brunet F."/>
            <person name="Petit J.-L."/>
            <person name="Stange-Thomann N."/>
            <person name="Mauceli E."/>
            <person name="Bouneau L."/>
            <person name="Fischer C."/>
            <person name="Ozouf-Costaz C."/>
            <person name="Bernot A."/>
            <person name="Nicaud S."/>
            <person name="Jaffe D."/>
            <person name="Fisher S."/>
            <person name="Lutfalla G."/>
            <person name="Dossat C."/>
            <person name="Segurens B."/>
            <person name="Dasilva C."/>
            <person name="Salanoubat M."/>
            <person name="Levy M."/>
            <person name="Boudet N."/>
            <person name="Castellano S."/>
            <person name="Anthouard V."/>
            <person name="Jubin C."/>
            <person name="Castelli V."/>
            <person name="Katinka M."/>
            <person name="Vacherie B."/>
            <person name="Biemont C."/>
            <person name="Skalli Z."/>
            <person name="Cattolico L."/>
            <person name="Poulain J."/>
            <person name="De Berardinis V."/>
            <person name="Cruaud C."/>
            <person name="Duprat S."/>
            <person name="Brottier P."/>
            <person name="Coutanceau J.-P."/>
            <person name="Gouzy J."/>
            <person name="Parra G."/>
            <person name="Lardier G."/>
            <person name="Chapple C."/>
            <person name="McKernan K.J."/>
            <person name="McEwan P."/>
            <person name="Bosak S."/>
            <person name="Kellis M."/>
            <person name="Volff J.-N."/>
            <person name="Guigo R."/>
            <person name="Zody M.C."/>
            <person name="Mesirov J."/>
            <person name="Lindblad-Toh K."/>
            <person name="Birren B."/>
            <person name="Nusbaum C."/>
            <person name="Kahn D."/>
            <person name="Robinson-Rechavi M."/>
            <person name="Laudet V."/>
            <person name="Schachter V."/>
            <person name="Quetier F."/>
            <person name="Saurin W."/>
            <person name="Scarpelli C."/>
            <person name="Wincker P."/>
            <person name="Lander E.S."/>
            <person name="Weissenbach J."/>
            <person name="Roest Crollius H."/>
        </authorList>
    </citation>
    <scope>NUCLEOTIDE SEQUENCE [LARGE SCALE GENOMIC DNA]</scope>
</reference>
<dbReference type="GO" id="GO:0004930">
    <property type="term" value="F:G protein-coupled receptor activity"/>
    <property type="evidence" value="ECO:0007669"/>
    <property type="project" value="UniProtKB-KW"/>
</dbReference>
<dbReference type="Gene3D" id="4.10.1240.10">
    <property type="entry name" value="GPCR, family 2, extracellular hormone receptor domain"/>
    <property type="match status" value="1"/>
</dbReference>
<dbReference type="FunFam" id="2.20.100.10:FF:000061">
    <property type="entry name" value="adhesion G protein-coupled receptor B1"/>
    <property type="match status" value="1"/>
</dbReference>
<keyword evidence="6" id="KW-0677">Repeat</keyword>
<dbReference type="PROSITE" id="PS50221">
    <property type="entry name" value="GAIN_B"/>
    <property type="match status" value="1"/>
</dbReference>
<dbReference type="InParanoid" id="H3CQT5"/>
<dbReference type="SMART" id="SM00209">
    <property type="entry name" value="TSP1"/>
    <property type="match status" value="4"/>
</dbReference>
<keyword evidence="8" id="KW-0297">G-protein coupled receptor</keyword>
<dbReference type="InterPro" id="IPR008077">
    <property type="entry name" value="GPCR_2_brain_angio_inhib"/>
</dbReference>
<evidence type="ECO:0000256" key="13">
    <source>
        <dbReference type="ARBA" id="ARBA00023224"/>
    </source>
</evidence>
<feature type="domain" description="G-protein coupled receptors family 2 profile 1" evidence="17">
    <location>
        <begin position="484"/>
        <end position="554"/>
    </location>
</feature>
<dbReference type="Ensembl" id="ENSTNIT00000010800.1">
    <property type="protein sequence ID" value="ENSTNIP00000010619.1"/>
    <property type="gene ID" value="ENSTNIG00000007799.1"/>
</dbReference>
<evidence type="ECO:0000256" key="5">
    <source>
        <dbReference type="ARBA" id="ARBA00022729"/>
    </source>
</evidence>
<dbReference type="FunFam" id="2.20.100.10:FF:000004">
    <property type="entry name" value="Adhesion G protein-coupled receptor B2"/>
    <property type="match status" value="2"/>
</dbReference>
<keyword evidence="5" id="KW-0732">Signal</keyword>
<organism evidence="19 20">
    <name type="scientific">Tetraodon nigroviridis</name>
    <name type="common">Spotted green pufferfish</name>
    <name type="synonym">Chelonodon nigroviridis</name>
    <dbReference type="NCBI Taxonomy" id="99883"/>
    <lineage>
        <taxon>Eukaryota</taxon>
        <taxon>Metazoa</taxon>
        <taxon>Chordata</taxon>
        <taxon>Craniata</taxon>
        <taxon>Vertebrata</taxon>
        <taxon>Euteleostomi</taxon>
        <taxon>Actinopterygii</taxon>
        <taxon>Neopterygii</taxon>
        <taxon>Teleostei</taxon>
        <taxon>Neoteleostei</taxon>
        <taxon>Acanthomorphata</taxon>
        <taxon>Eupercaria</taxon>
        <taxon>Tetraodontiformes</taxon>
        <taxon>Tetradontoidea</taxon>
        <taxon>Tetraodontidae</taxon>
        <taxon>Tetraodon</taxon>
    </lineage>
</organism>
<evidence type="ECO:0000256" key="15">
    <source>
        <dbReference type="SAM" id="Phobius"/>
    </source>
</evidence>
<feature type="compositionally biased region" description="Basic and acidic residues" evidence="14">
    <location>
        <begin position="1435"/>
        <end position="1451"/>
    </location>
</feature>
<evidence type="ECO:0000256" key="10">
    <source>
        <dbReference type="ARBA" id="ARBA00023157"/>
    </source>
</evidence>
<dbReference type="InterPro" id="IPR057244">
    <property type="entry name" value="GAIN_B"/>
</dbReference>
<evidence type="ECO:0000313" key="20">
    <source>
        <dbReference type="Proteomes" id="UP000007303"/>
    </source>
</evidence>
<dbReference type="GO" id="GO:0043652">
    <property type="term" value="P:engulfment of apoptotic cell"/>
    <property type="evidence" value="ECO:0007669"/>
    <property type="project" value="TreeGrafter"/>
</dbReference>
<dbReference type="PROSITE" id="PS50261">
    <property type="entry name" value="G_PROTEIN_RECEP_F2_4"/>
    <property type="match status" value="1"/>
</dbReference>
<dbReference type="PRINTS" id="PR00249">
    <property type="entry name" value="GPCRSECRETIN"/>
</dbReference>
<dbReference type="PRINTS" id="PR01694">
    <property type="entry name" value="BAIPRECURSOR"/>
</dbReference>
<keyword evidence="13" id="KW-0807">Transducer</keyword>
<dbReference type="InterPro" id="IPR032471">
    <property type="entry name" value="AGRL2-4_GAIN_subdom_A"/>
</dbReference>
<evidence type="ECO:0000256" key="8">
    <source>
        <dbReference type="ARBA" id="ARBA00023040"/>
    </source>
</evidence>
<keyword evidence="3" id="KW-0597">Phosphoprotein</keyword>
<dbReference type="FunFam" id="4.10.1240.10:FF:000002">
    <property type="entry name" value="Adhesion G protein-coupled receptor B2"/>
    <property type="match status" value="1"/>
</dbReference>
<feature type="transmembrane region" description="Helical" evidence="15">
    <location>
        <begin position="1087"/>
        <end position="1108"/>
    </location>
</feature>
<feature type="transmembrane region" description="Helical" evidence="15">
    <location>
        <begin position="864"/>
        <end position="887"/>
    </location>
</feature>
<feature type="transmembrane region" description="Helical" evidence="15">
    <location>
        <begin position="899"/>
        <end position="918"/>
    </location>
</feature>
<feature type="region of interest" description="Disordered" evidence="14">
    <location>
        <begin position="1331"/>
        <end position="1389"/>
    </location>
</feature>
<dbReference type="InterPro" id="IPR001879">
    <property type="entry name" value="GPCR_2_extracellular_dom"/>
</dbReference>